<protein>
    <submittedName>
        <fullName evidence="3">PQQ-dependent sugar dehydrogenase</fullName>
    </submittedName>
</protein>
<dbReference type="InterPro" id="IPR012938">
    <property type="entry name" value="Glc/Sorbosone_DH"/>
</dbReference>
<evidence type="ECO:0000313" key="4">
    <source>
        <dbReference type="Proteomes" id="UP000294065"/>
    </source>
</evidence>
<dbReference type="InterPro" id="IPR011042">
    <property type="entry name" value="6-blade_b-propeller_TolB-like"/>
</dbReference>
<dbReference type="InterPro" id="IPR011041">
    <property type="entry name" value="Quinoprot_gluc/sorb_DH_b-prop"/>
</dbReference>
<dbReference type="SUPFAM" id="SSF50952">
    <property type="entry name" value="Soluble quinoprotein glucose dehydrogenase"/>
    <property type="match status" value="1"/>
</dbReference>
<evidence type="ECO:0000313" key="3">
    <source>
        <dbReference type="EMBL" id="RZH30314.1"/>
    </source>
</evidence>
<dbReference type="Proteomes" id="UP000294065">
    <property type="component" value="Unassembled WGS sequence"/>
</dbReference>
<proteinExistence type="predicted"/>
<dbReference type="EMBL" id="SGTH01000002">
    <property type="protein sequence ID" value="RZH30314.1"/>
    <property type="molecule type" value="Genomic_DNA"/>
</dbReference>
<sequence>MACGSNNTNSKNPEQNTTTKADQSVAIKQTYQVEAVSHFNEPWAVTSLPDQRLLVTERQGKLKIFNPKNKQMLDVQGVPAVNYGGQGGLGDVILHPDFAKNHWVYLSYATKGQGGSGAVISRAKLDLSHPNQPKLTEIKQIWQQVPKVSGQGHYGHRMLFGTDGKLWVSSGERQKFDPAQNMKSNLGKILRLNEDGTAAVGNPFYKQGGVTAEIWSLGHRNPLGMAFDRQGQLWVVEMGPKGGDELNIITKGENYGYPIVSNGDHYSGQPIPDHHTRPEFKAPEIDWTPVISPSSMIIYRGQQFPAWQNKALIGGLSSEAIIVVDLEHKPVKEVQRLDMKKRIRGLREAQDGSIWVIEDGPNARLLKLSKKPS</sequence>
<evidence type="ECO:0000259" key="2">
    <source>
        <dbReference type="Pfam" id="PF07995"/>
    </source>
</evidence>
<accession>A0AAE8KGK2</accession>
<dbReference type="PANTHER" id="PTHR19328:SF75">
    <property type="entry name" value="ALDOSE SUGAR DEHYDROGENASE YLII"/>
    <property type="match status" value="1"/>
</dbReference>
<dbReference type="PANTHER" id="PTHR19328">
    <property type="entry name" value="HEDGEHOG-INTERACTING PROTEIN"/>
    <property type="match status" value="1"/>
</dbReference>
<dbReference type="AlphaFoldDB" id="A0AAE8KGK2"/>
<gene>
    <name evidence="3" type="ORF">EXD98_08995</name>
</gene>
<evidence type="ECO:0000256" key="1">
    <source>
        <dbReference type="SAM" id="MobiDB-lite"/>
    </source>
</evidence>
<feature type="region of interest" description="Disordered" evidence="1">
    <location>
        <begin position="1"/>
        <end position="23"/>
    </location>
</feature>
<dbReference type="Gene3D" id="2.120.10.30">
    <property type="entry name" value="TolB, C-terminal domain"/>
    <property type="match status" value="1"/>
</dbReference>
<comment type="caution">
    <text evidence="3">The sequence shown here is derived from an EMBL/GenBank/DDBJ whole genome shotgun (WGS) entry which is preliminary data.</text>
</comment>
<dbReference type="Pfam" id="PF07995">
    <property type="entry name" value="GSDH"/>
    <property type="match status" value="1"/>
</dbReference>
<name>A0AAE8KGK2_ACIPI</name>
<reference evidence="3 4" key="1">
    <citation type="submission" date="2019-02" db="EMBL/GenBank/DDBJ databases">
        <title>The Batch Genome Submission of Acinetobacter spp. strains.</title>
        <authorList>
            <person name="Qin J."/>
            <person name="Hu Y."/>
            <person name="Ye H."/>
            <person name="Wei L."/>
            <person name="Feng Y."/>
            <person name="Zong Z."/>
        </authorList>
    </citation>
    <scope>NUCLEOTIDE SEQUENCE [LARGE SCALE GENOMIC DNA]</scope>
    <source>
        <strain evidence="3 4">WCHAP100012</strain>
    </source>
</reference>
<feature type="domain" description="Glucose/Sorbosone dehydrogenase" evidence="2">
    <location>
        <begin position="39"/>
        <end position="367"/>
    </location>
</feature>
<organism evidence="3 4">
    <name type="scientific">Acinetobacter pittii</name>
    <name type="common">Acinetobacter genomosp. 3</name>
    <dbReference type="NCBI Taxonomy" id="48296"/>
    <lineage>
        <taxon>Bacteria</taxon>
        <taxon>Pseudomonadati</taxon>
        <taxon>Pseudomonadota</taxon>
        <taxon>Gammaproteobacteria</taxon>
        <taxon>Moraxellales</taxon>
        <taxon>Moraxellaceae</taxon>
        <taxon>Acinetobacter</taxon>
        <taxon>Acinetobacter calcoaceticus/baumannii complex</taxon>
    </lineage>
</organism>